<dbReference type="AlphaFoldDB" id="A0A8H8WYX3"/>
<dbReference type="Proteomes" id="UP000663508">
    <property type="component" value="Chromosome"/>
</dbReference>
<evidence type="ECO:0000256" key="1">
    <source>
        <dbReference type="ARBA" id="ARBA00023015"/>
    </source>
</evidence>
<keyword evidence="2" id="KW-0238">DNA-binding</keyword>
<dbReference type="InterPro" id="IPR050204">
    <property type="entry name" value="AraC_XylS_family_regulators"/>
</dbReference>
<dbReference type="SUPFAM" id="SSF51182">
    <property type="entry name" value="RmlC-like cupins"/>
    <property type="match status" value="1"/>
</dbReference>
<dbReference type="InterPro" id="IPR011051">
    <property type="entry name" value="RmlC_Cupin_sf"/>
</dbReference>
<dbReference type="PROSITE" id="PS01124">
    <property type="entry name" value="HTH_ARAC_FAMILY_2"/>
    <property type="match status" value="1"/>
</dbReference>
<evidence type="ECO:0000256" key="2">
    <source>
        <dbReference type="ARBA" id="ARBA00023125"/>
    </source>
</evidence>
<dbReference type="CDD" id="cd06999">
    <property type="entry name" value="cupin_HpaA-like_N"/>
    <property type="match status" value="1"/>
</dbReference>
<feature type="compositionally biased region" description="Polar residues" evidence="4">
    <location>
        <begin position="1"/>
        <end position="12"/>
    </location>
</feature>
<dbReference type="Gene3D" id="1.10.10.60">
    <property type="entry name" value="Homeodomain-like"/>
    <property type="match status" value="1"/>
</dbReference>
<evidence type="ECO:0000313" key="7">
    <source>
        <dbReference type="Proteomes" id="UP000663508"/>
    </source>
</evidence>
<dbReference type="Pfam" id="PF02311">
    <property type="entry name" value="AraC_binding"/>
    <property type="match status" value="1"/>
</dbReference>
<dbReference type="GO" id="GO:0003700">
    <property type="term" value="F:DNA-binding transcription factor activity"/>
    <property type="evidence" value="ECO:0007669"/>
    <property type="project" value="InterPro"/>
</dbReference>
<dbReference type="KEGG" id="mind:mvi_55290"/>
<dbReference type="InterPro" id="IPR018060">
    <property type="entry name" value="HTH_AraC"/>
</dbReference>
<dbReference type="GO" id="GO:0043565">
    <property type="term" value="F:sequence-specific DNA binding"/>
    <property type="evidence" value="ECO:0007669"/>
    <property type="project" value="InterPro"/>
</dbReference>
<accession>A0A8H8WYX3</accession>
<feature type="region of interest" description="Disordered" evidence="4">
    <location>
        <begin position="1"/>
        <end position="22"/>
    </location>
</feature>
<keyword evidence="3" id="KW-0804">Transcription</keyword>
<dbReference type="InterPro" id="IPR009057">
    <property type="entry name" value="Homeodomain-like_sf"/>
</dbReference>
<dbReference type="InterPro" id="IPR003313">
    <property type="entry name" value="AraC-bd"/>
</dbReference>
<dbReference type="Pfam" id="PF12833">
    <property type="entry name" value="HTH_18"/>
    <property type="match status" value="1"/>
</dbReference>
<proteinExistence type="predicted"/>
<keyword evidence="1" id="KW-0805">Transcription regulation</keyword>
<dbReference type="Gene3D" id="2.60.120.10">
    <property type="entry name" value="Jelly Rolls"/>
    <property type="match status" value="1"/>
</dbReference>
<reference evidence="6" key="1">
    <citation type="submission" date="2020-11" db="EMBL/GenBank/DDBJ databases">
        <title>Complete genome sequence of a novel pathogenic Methylobacterium strain isolated from rice in Vietnam.</title>
        <authorList>
            <person name="Lai K."/>
            <person name="Okazaki S."/>
            <person name="Higashi K."/>
            <person name="Mori H."/>
            <person name="Toyoda A."/>
            <person name="Kurokawa K."/>
        </authorList>
    </citation>
    <scope>NUCLEOTIDE SEQUENCE</scope>
    <source>
        <strain evidence="6">VL1</strain>
    </source>
</reference>
<evidence type="ECO:0000256" key="4">
    <source>
        <dbReference type="SAM" id="MobiDB-lite"/>
    </source>
</evidence>
<evidence type="ECO:0000259" key="5">
    <source>
        <dbReference type="PROSITE" id="PS01124"/>
    </source>
</evidence>
<gene>
    <name evidence="6" type="ORF">mvi_55290</name>
</gene>
<dbReference type="PANTHER" id="PTHR46796">
    <property type="entry name" value="HTH-TYPE TRANSCRIPTIONAL ACTIVATOR RHAS-RELATED"/>
    <property type="match status" value="1"/>
</dbReference>
<name>A0A8H8WYX3_9HYPH</name>
<sequence>MDFSNVRPSRQGSPAMRPDPAQAPAVPHFFLYGEAPRDADDRFLHLEALDDRSRPNRWTIRPHVHSGLHQVFLIAEGGGEMRAEAERFEVEAPCLLAVPAGTAHGFRFTDGTVGTVLTLSSRYLRDLCGREPELAALFAGPAALALPEPGAVEEAVAELARELAWAAPGRRGAIEAQLMLVLVAGLRRLAAAREPTAPPGPQALLTARFRELVEAQHRREQPLSAYADDLGVSEARLRAACRAVAGASPGRIIRERRLLEAKRSLLYSDLGIAEIAYGLGFTDPAYFSRFFAKGTGECPRAFRDRRGADRGETR</sequence>
<dbReference type="SUPFAM" id="SSF46689">
    <property type="entry name" value="Homeodomain-like"/>
    <property type="match status" value="1"/>
</dbReference>
<dbReference type="EMBL" id="AP024145">
    <property type="protein sequence ID" value="BCM87068.1"/>
    <property type="molecule type" value="Genomic_DNA"/>
</dbReference>
<dbReference type="SMART" id="SM00342">
    <property type="entry name" value="HTH_ARAC"/>
    <property type="match status" value="1"/>
</dbReference>
<protein>
    <submittedName>
        <fullName evidence="6">AraC family transcriptional regulator</fullName>
    </submittedName>
</protein>
<dbReference type="RefSeq" id="WP_244748743.1">
    <property type="nucleotide sequence ID" value="NZ_AP024145.1"/>
</dbReference>
<evidence type="ECO:0000256" key="3">
    <source>
        <dbReference type="ARBA" id="ARBA00023163"/>
    </source>
</evidence>
<feature type="domain" description="HTH araC/xylS-type" evidence="5">
    <location>
        <begin position="207"/>
        <end position="305"/>
    </location>
</feature>
<dbReference type="InterPro" id="IPR047264">
    <property type="entry name" value="Cupin_HpaA-like_N"/>
</dbReference>
<organism evidence="6 7">
    <name type="scientific">Methylobacterium indicum</name>
    <dbReference type="NCBI Taxonomy" id="1775910"/>
    <lineage>
        <taxon>Bacteria</taxon>
        <taxon>Pseudomonadati</taxon>
        <taxon>Pseudomonadota</taxon>
        <taxon>Alphaproteobacteria</taxon>
        <taxon>Hyphomicrobiales</taxon>
        <taxon>Methylobacteriaceae</taxon>
        <taxon>Methylobacterium</taxon>
    </lineage>
</organism>
<dbReference type="InterPro" id="IPR014710">
    <property type="entry name" value="RmlC-like_jellyroll"/>
</dbReference>
<evidence type="ECO:0000313" key="6">
    <source>
        <dbReference type="EMBL" id="BCM87068.1"/>
    </source>
</evidence>